<organism evidence="1">
    <name type="scientific">Arundo donax</name>
    <name type="common">Giant reed</name>
    <name type="synonym">Donax arundinaceus</name>
    <dbReference type="NCBI Taxonomy" id="35708"/>
    <lineage>
        <taxon>Eukaryota</taxon>
        <taxon>Viridiplantae</taxon>
        <taxon>Streptophyta</taxon>
        <taxon>Embryophyta</taxon>
        <taxon>Tracheophyta</taxon>
        <taxon>Spermatophyta</taxon>
        <taxon>Magnoliopsida</taxon>
        <taxon>Liliopsida</taxon>
        <taxon>Poales</taxon>
        <taxon>Poaceae</taxon>
        <taxon>PACMAD clade</taxon>
        <taxon>Arundinoideae</taxon>
        <taxon>Arundineae</taxon>
        <taxon>Arundo</taxon>
    </lineage>
</organism>
<dbReference type="EMBL" id="GBRH01262014">
    <property type="protein sequence ID" value="JAD35881.1"/>
    <property type="molecule type" value="Transcribed_RNA"/>
</dbReference>
<protein>
    <submittedName>
        <fullName evidence="1">Uncharacterized protein</fullName>
    </submittedName>
</protein>
<accession>A0A0A8ZAP1</accession>
<proteinExistence type="predicted"/>
<sequence>MGVECTVLASQNLDPWIMIFWKGSQDQTCCHH</sequence>
<name>A0A0A8ZAP1_ARUDO</name>
<reference evidence="1" key="1">
    <citation type="submission" date="2014-09" db="EMBL/GenBank/DDBJ databases">
        <authorList>
            <person name="Magalhaes I.L.F."/>
            <person name="Oliveira U."/>
            <person name="Santos F.R."/>
            <person name="Vidigal T.H.D.A."/>
            <person name="Brescovit A.D."/>
            <person name="Santos A.J."/>
        </authorList>
    </citation>
    <scope>NUCLEOTIDE SEQUENCE</scope>
    <source>
        <tissue evidence="1">Shoot tissue taken approximately 20 cm above the soil surface</tissue>
    </source>
</reference>
<evidence type="ECO:0000313" key="1">
    <source>
        <dbReference type="EMBL" id="JAD35881.1"/>
    </source>
</evidence>
<reference evidence="1" key="2">
    <citation type="journal article" date="2015" name="Data Brief">
        <title>Shoot transcriptome of the giant reed, Arundo donax.</title>
        <authorList>
            <person name="Barrero R.A."/>
            <person name="Guerrero F.D."/>
            <person name="Moolhuijzen P."/>
            <person name="Goolsby J.A."/>
            <person name="Tidwell J."/>
            <person name="Bellgard S.E."/>
            <person name="Bellgard M.I."/>
        </authorList>
    </citation>
    <scope>NUCLEOTIDE SEQUENCE</scope>
    <source>
        <tissue evidence="1">Shoot tissue taken approximately 20 cm above the soil surface</tissue>
    </source>
</reference>
<dbReference type="AlphaFoldDB" id="A0A0A8ZAP1"/>